<dbReference type="PANTHER" id="PTHR10146:SF14">
    <property type="entry name" value="PYRIDOXAL PHOSPHATE HOMEOSTASIS PROTEIN"/>
    <property type="match status" value="1"/>
</dbReference>
<keyword evidence="1 2" id="KW-0663">Pyridoxal phosphate</keyword>
<dbReference type="RefSeq" id="WP_190260112.1">
    <property type="nucleotide sequence ID" value="NZ_CP053923.1"/>
</dbReference>
<dbReference type="FunFam" id="3.20.20.10:FF:000018">
    <property type="entry name" value="Pyridoxal phosphate homeostasis protein"/>
    <property type="match status" value="1"/>
</dbReference>
<dbReference type="SUPFAM" id="SSF51419">
    <property type="entry name" value="PLP-binding barrel"/>
    <property type="match status" value="1"/>
</dbReference>
<dbReference type="AlphaFoldDB" id="A0A7H1N1K6"/>
<evidence type="ECO:0000313" key="7">
    <source>
        <dbReference type="Proteomes" id="UP000516369"/>
    </source>
</evidence>
<name>A0A7H1N1K6_9PROT</name>
<evidence type="ECO:0000256" key="3">
    <source>
        <dbReference type="PIRSR" id="PIRSR004848-1"/>
    </source>
</evidence>
<evidence type="ECO:0000256" key="4">
    <source>
        <dbReference type="RuleBase" id="RU004514"/>
    </source>
</evidence>
<protein>
    <recommendedName>
        <fullName evidence="2">Pyridoxal phosphate homeostasis protein</fullName>
        <shortName evidence="2">PLP homeostasis protein</shortName>
    </recommendedName>
</protein>
<dbReference type="CDD" id="cd00635">
    <property type="entry name" value="PLPDE_III_YBL036c_like"/>
    <property type="match status" value="1"/>
</dbReference>
<comment type="function">
    <text evidence="2">Pyridoxal 5'-phosphate (PLP)-binding protein, which is involved in PLP homeostasis.</text>
</comment>
<reference evidence="6 7" key="1">
    <citation type="submission" date="2020-05" db="EMBL/GenBank/DDBJ databases">
        <title>Complete closed genome sequence of Defluviicoccus vanus.</title>
        <authorList>
            <person name="Bessarab I."/>
            <person name="Arumugam K."/>
            <person name="Maszenan A.M."/>
            <person name="Seviour R.J."/>
            <person name="Williams R.B."/>
        </authorList>
    </citation>
    <scope>NUCLEOTIDE SEQUENCE [LARGE SCALE GENOMIC DNA]</scope>
    <source>
        <strain evidence="6 7">Ben 114</strain>
    </source>
</reference>
<comment type="similarity">
    <text evidence="2 4">Belongs to the pyridoxal phosphate-binding protein YggS/PROSC family.</text>
</comment>
<dbReference type="InterPro" id="IPR011078">
    <property type="entry name" value="PyrdxlP_homeostasis"/>
</dbReference>
<dbReference type="InterPro" id="IPR001608">
    <property type="entry name" value="Ala_racemase_N"/>
</dbReference>
<evidence type="ECO:0000256" key="2">
    <source>
        <dbReference type="HAMAP-Rule" id="MF_02087"/>
    </source>
</evidence>
<dbReference type="HAMAP" id="MF_02087">
    <property type="entry name" value="PLP_homeostasis"/>
    <property type="match status" value="1"/>
</dbReference>
<sequence>MPAEQAECEPPVAAGLAAVQAAIAEAARVAGREPAEVTLVAVTKTHPAAAILPALQAGHRTFGENRVQEAEAKWPELKAAYPDLVLHLIGPLQRNKARRAVRLFDVIESIDRADLAQAVAQAAEAEGRRPAVFIQVNTGEEPQKAGVFPDATDALVEVCRAAGLDLRGLMCIPPVDEEPSLHFALLREIARRNGLKGLSMGMSGDFPVAVQFGATHVRVGTAIFGYRPPTGNDADRQ</sequence>
<dbReference type="EMBL" id="CP053923">
    <property type="protein sequence ID" value="QNT69592.1"/>
    <property type="molecule type" value="Genomic_DNA"/>
</dbReference>
<dbReference type="KEGG" id="dvn:HQ394_09960"/>
<dbReference type="InterPro" id="IPR029066">
    <property type="entry name" value="PLP-binding_barrel"/>
</dbReference>
<dbReference type="Proteomes" id="UP000516369">
    <property type="component" value="Chromosome"/>
</dbReference>
<organism evidence="6 7">
    <name type="scientific">Defluviicoccus vanus</name>
    <dbReference type="NCBI Taxonomy" id="111831"/>
    <lineage>
        <taxon>Bacteria</taxon>
        <taxon>Pseudomonadati</taxon>
        <taxon>Pseudomonadota</taxon>
        <taxon>Alphaproteobacteria</taxon>
        <taxon>Rhodospirillales</taxon>
        <taxon>Rhodospirillaceae</taxon>
        <taxon>Defluviicoccus</taxon>
    </lineage>
</organism>
<comment type="cofactor">
    <cofactor evidence="3">
        <name>pyridoxal 5'-phosphate</name>
        <dbReference type="ChEBI" id="CHEBI:597326"/>
    </cofactor>
</comment>
<feature type="domain" description="Alanine racemase N-terminal" evidence="5">
    <location>
        <begin position="17"/>
        <end position="228"/>
    </location>
</feature>
<feature type="modified residue" description="N6-(pyridoxal phosphate)lysine" evidence="2 3">
    <location>
        <position position="44"/>
    </location>
</feature>
<accession>A0A7H1N1K6</accession>
<evidence type="ECO:0000256" key="1">
    <source>
        <dbReference type="ARBA" id="ARBA00022898"/>
    </source>
</evidence>
<dbReference type="Pfam" id="PF01168">
    <property type="entry name" value="Ala_racemase_N"/>
    <property type="match status" value="1"/>
</dbReference>
<proteinExistence type="inferred from homology"/>
<evidence type="ECO:0000313" key="6">
    <source>
        <dbReference type="EMBL" id="QNT69592.1"/>
    </source>
</evidence>
<dbReference type="Gene3D" id="3.20.20.10">
    <property type="entry name" value="Alanine racemase"/>
    <property type="match status" value="1"/>
</dbReference>
<dbReference type="PIRSF" id="PIRSF004848">
    <property type="entry name" value="YBL036c_PLPDEIII"/>
    <property type="match status" value="1"/>
</dbReference>
<keyword evidence="7" id="KW-1185">Reference proteome</keyword>
<evidence type="ECO:0000259" key="5">
    <source>
        <dbReference type="Pfam" id="PF01168"/>
    </source>
</evidence>
<dbReference type="NCBIfam" id="TIGR00044">
    <property type="entry name" value="YggS family pyridoxal phosphate-dependent enzyme"/>
    <property type="match status" value="1"/>
</dbReference>
<dbReference type="PANTHER" id="PTHR10146">
    <property type="entry name" value="PROLINE SYNTHETASE CO-TRANSCRIBED BACTERIAL HOMOLOG PROTEIN"/>
    <property type="match status" value="1"/>
</dbReference>
<dbReference type="GO" id="GO:0030170">
    <property type="term" value="F:pyridoxal phosphate binding"/>
    <property type="evidence" value="ECO:0007669"/>
    <property type="project" value="UniProtKB-UniRule"/>
</dbReference>
<gene>
    <name evidence="6" type="ORF">HQ394_09960</name>
</gene>